<dbReference type="EMBL" id="JAJIRN010000011">
    <property type="protein sequence ID" value="MCV2370859.1"/>
    <property type="molecule type" value="Genomic_DNA"/>
</dbReference>
<protein>
    <submittedName>
        <fullName evidence="4">Alpha-amylase</fullName>
    </submittedName>
</protein>
<evidence type="ECO:0000259" key="3">
    <source>
        <dbReference type="SMART" id="SM00642"/>
    </source>
</evidence>
<dbReference type="PANTHER" id="PTHR10357:SF179">
    <property type="entry name" value="NEUTRAL AND BASIC AMINO ACID TRANSPORT PROTEIN RBAT"/>
    <property type="match status" value="1"/>
</dbReference>
<name>A0ABT2YLD2_9BURK</name>
<dbReference type="CDD" id="cd11316">
    <property type="entry name" value="AmyAc_bac2_AmyA"/>
    <property type="match status" value="1"/>
</dbReference>
<accession>A0ABT2YLD2</accession>
<comment type="similarity">
    <text evidence="1">Belongs to the glycosyl hydrolase 13 family.</text>
</comment>
<dbReference type="InterPro" id="IPR006047">
    <property type="entry name" value="GH13_cat_dom"/>
</dbReference>
<keyword evidence="2" id="KW-0732">Signal</keyword>
<evidence type="ECO:0000256" key="1">
    <source>
        <dbReference type="ARBA" id="ARBA00008061"/>
    </source>
</evidence>
<dbReference type="Gene3D" id="3.90.400.10">
    <property type="entry name" value="Oligo-1,6-glucosidase, Domain 2"/>
    <property type="match status" value="1"/>
</dbReference>
<feature type="domain" description="Glycosyl hydrolase family 13 catalytic" evidence="3">
    <location>
        <begin position="55"/>
        <end position="412"/>
    </location>
</feature>
<comment type="caution">
    <text evidence="4">The sequence shown here is derived from an EMBL/GenBank/DDBJ whole genome shotgun (WGS) entry which is preliminary data.</text>
</comment>
<dbReference type="Gene3D" id="3.20.20.80">
    <property type="entry name" value="Glycosidases"/>
    <property type="match status" value="1"/>
</dbReference>
<evidence type="ECO:0000256" key="2">
    <source>
        <dbReference type="SAM" id="SignalP"/>
    </source>
</evidence>
<dbReference type="Gene3D" id="2.60.40.1180">
    <property type="entry name" value="Golgi alpha-mannosidase II"/>
    <property type="match status" value="1"/>
</dbReference>
<dbReference type="Pfam" id="PF00128">
    <property type="entry name" value="Alpha-amylase"/>
    <property type="match status" value="1"/>
</dbReference>
<dbReference type="InterPro" id="IPR013780">
    <property type="entry name" value="Glyco_hydro_b"/>
</dbReference>
<dbReference type="InterPro" id="IPR017853">
    <property type="entry name" value="GH"/>
</dbReference>
<reference evidence="4 5" key="1">
    <citation type="submission" date="2021-11" db="EMBL/GenBank/DDBJ databases">
        <authorList>
            <person name="Liang Q."/>
            <person name="Mou H."/>
            <person name="Liu Z."/>
        </authorList>
    </citation>
    <scope>NUCLEOTIDE SEQUENCE [LARGE SCALE GENOMIC DNA]</scope>
    <source>
        <strain evidence="4 5">CHU3</strain>
    </source>
</reference>
<dbReference type="InterPro" id="IPR045857">
    <property type="entry name" value="O16G_dom_2"/>
</dbReference>
<sequence length="535" mass="58362">MTNNAPMLNRCVLTALLLLAGPAAAAPLDLSQVPQMSSAVKPLPKGWQDGAVFMEIFVRGYQDSDGDGIGDLRGLIQRLDYLQALGIQGIWLMPISPSADKDHGYATTDYRGVEPQYGSLADFDELMLQAHKRGIAVIIDYVINHSAAAHPLFQQALLGPGNPYRDWFVWQQEAPSGWDIWGKNPWFATEHGQHYFGTFGPHMPDFNLKNPAVVDYHRSSLRFWLNRGLDGFRLDAVPHMIENDAVNWNDQPESRHLTHEFQALIKSYPDRYTVCEATANPKVYAAPEVCGSAFAFGLESQVIKAARGEADAIKFVADYFLSAPPSMATMLSNHDIFAGQRVWDQLNGDEARYKLAAATYLLQPGTPFIYYGEEIGMAGVAGLPGDEPLRAPMSWSAGGSKEGFSSRRAPFRPLAPNVASHNAQAQLDDPASILNFYKAMLKLRKQYPALARGGYAAPNVQGQVLSFQRRLGRQTSLVLINYAEQAGSASVVGLPAKAKLARAYPAGAAAASADARGRLTLPVAPLSVSVYKVTP</sequence>
<feature type="signal peptide" evidence="2">
    <location>
        <begin position="1"/>
        <end position="25"/>
    </location>
</feature>
<dbReference type="SMART" id="SM00642">
    <property type="entry name" value="Aamy"/>
    <property type="match status" value="1"/>
</dbReference>
<gene>
    <name evidence="4" type="ORF">LNV07_22465</name>
</gene>
<dbReference type="SUPFAM" id="SSF51445">
    <property type="entry name" value="(Trans)glycosidases"/>
    <property type="match status" value="1"/>
</dbReference>
<dbReference type="PANTHER" id="PTHR10357">
    <property type="entry name" value="ALPHA-AMYLASE FAMILY MEMBER"/>
    <property type="match status" value="1"/>
</dbReference>
<dbReference type="Proteomes" id="UP001209701">
    <property type="component" value="Unassembled WGS sequence"/>
</dbReference>
<dbReference type="RefSeq" id="WP_263573443.1">
    <property type="nucleotide sequence ID" value="NZ_JAJIRN010000011.1"/>
</dbReference>
<evidence type="ECO:0000313" key="5">
    <source>
        <dbReference type="Proteomes" id="UP001209701"/>
    </source>
</evidence>
<organism evidence="4 5">
    <name type="scientific">Roseateles oligotrophus</name>
    <dbReference type="NCBI Taxonomy" id="1769250"/>
    <lineage>
        <taxon>Bacteria</taxon>
        <taxon>Pseudomonadati</taxon>
        <taxon>Pseudomonadota</taxon>
        <taxon>Betaproteobacteria</taxon>
        <taxon>Burkholderiales</taxon>
        <taxon>Sphaerotilaceae</taxon>
        <taxon>Roseateles</taxon>
    </lineage>
</organism>
<keyword evidence="5" id="KW-1185">Reference proteome</keyword>
<feature type="chain" id="PRO_5046428844" evidence="2">
    <location>
        <begin position="26"/>
        <end position="535"/>
    </location>
</feature>
<proteinExistence type="inferred from homology"/>
<evidence type="ECO:0000313" key="4">
    <source>
        <dbReference type="EMBL" id="MCV2370859.1"/>
    </source>
</evidence>